<dbReference type="PROSITE" id="PS00455">
    <property type="entry name" value="AMP_BINDING"/>
    <property type="match status" value="1"/>
</dbReference>
<dbReference type="Pfam" id="PF00501">
    <property type="entry name" value="AMP-binding"/>
    <property type="match status" value="1"/>
</dbReference>
<dbReference type="InterPro" id="IPR009081">
    <property type="entry name" value="PP-bd_ACP"/>
</dbReference>
<evidence type="ECO:0000256" key="1">
    <source>
        <dbReference type="ARBA" id="ARBA00001957"/>
    </source>
</evidence>
<organism evidence="6 7">
    <name type="scientific">Streptomyces gilvosporeus</name>
    <dbReference type="NCBI Taxonomy" id="553510"/>
    <lineage>
        <taxon>Bacteria</taxon>
        <taxon>Bacillati</taxon>
        <taxon>Actinomycetota</taxon>
        <taxon>Actinomycetes</taxon>
        <taxon>Kitasatosporales</taxon>
        <taxon>Streptomycetaceae</taxon>
        <taxon>Streptomyces</taxon>
    </lineage>
</organism>
<dbReference type="FunFam" id="1.10.1200.10:FF:000005">
    <property type="entry name" value="Nonribosomal peptide synthetase 1"/>
    <property type="match status" value="1"/>
</dbReference>
<dbReference type="Pfam" id="PF00550">
    <property type="entry name" value="PP-binding"/>
    <property type="match status" value="1"/>
</dbReference>
<dbReference type="NCBIfam" id="TIGR01733">
    <property type="entry name" value="AA-adenyl-dom"/>
    <property type="match status" value="1"/>
</dbReference>
<evidence type="ECO:0000259" key="5">
    <source>
        <dbReference type="PROSITE" id="PS50075"/>
    </source>
</evidence>
<protein>
    <recommendedName>
        <fullName evidence="5">Carrier domain-containing protein</fullName>
    </recommendedName>
</protein>
<dbReference type="AlphaFoldDB" id="A0A1V0TYJ5"/>
<dbReference type="PROSITE" id="PS00012">
    <property type="entry name" value="PHOSPHOPANTETHEINE"/>
    <property type="match status" value="1"/>
</dbReference>
<evidence type="ECO:0000256" key="4">
    <source>
        <dbReference type="SAM" id="MobiDB-lite"/>
    </source>
</evidence>
<dbReference type="Gene3D" id="3.30.300.30">
    <property type="match status" value="1"/>
</dbReference>
<comment type="cofactor">
    <cofactor evidence="1">
        <name>pantetheine 4'-phosphate</name>
        <dbReference type="ChEBI" id="CHEBI:47942"/>
    </cofactor>
</comment>
<dbReference type="Pfam" id="PF13193">
    <property type="entry name" value="AMP-binding_C"/>
    <property type="match status" value="1"/>
</dbReference>
<dbReference type="PANTHER" id="PTHR45527">
    <property type="entry name" value="NONRIBOSOMAL PEPTIDE SYNTHETASE"/>
    <property type="match status" value="1"/>
</dbReference>
<dbReference type="InterPro" id="IPR010071">
    <property type="entry name" value="AA_adenyl_dom"/>
</dbReference>
<dbReference type="KEGG" id="sgv:B1H19_31150"/>
<keyword evidence="7" id="KW-1185">Reference proteome</keyword>
<evidence type="ECO:0000256" key="3">
    <source>
        <dbReference type="ARBA" id="ARBA00022553"/>
    </source>
</evidence>
<keyword evidence="3" id="KW-0597">Phosphoprotein</keyword>
<dbReference type="InterPro" id="IPR020845">
    <property type="entry name" value="AMP-binding_CS"/>
</dbReference>
<dbReference type="PROSITE" id="PS50075">
    <property type="entry name" value="CARRIER"/>
    <property type="match status" value="1"/>
</dbReference>
<feature type="region of interest" description="Disordered" evidence="4">
    <location>
        <begin position="545"/>
        <end position="578"/>
    </location>
</feature>
<reference evidence="6 7" key="1">
    <citation type="submission" date="2017-04" db="EMBL/GenBank/DDBJ databases">
        <title>Complete Genome Sequence of Streptomyces gilvosporeus F607, a Capable Producer of Natamycin.</title>
        <authorList>
            <person name="Zong G."/>
            <person name="Zhong C."/>
            <person name="Fu J."/>
            <person name="Qin R."/>
            <person name="Cao G."/>
        </authorList>
    </citation>
    <scope>NUCLEOTIDE SEQUENCE [LARGE SCALE GENOMIC DNA]</scope>
    <source>
        <strain evidence="6 7">F607</strain>
    </source>
</reference>
<feature type="domain" description="Carrier" evidence="5">
    <location>
        <begin position="575"/>
        <end position="646"/>
    </location>
</feature>
<dbReference type="InterPro" id="IPR006162">
    <property type="entry name" value="Ppantetheine_attach_site"/>
</dbReference>
<dbReference type="InterPro" id="IPR036736">
    <property type="entry name" value="ACP-like_sf"/>
</dbReference>
<gene>
    <name evidence="6" type="ORF">B1H19_31150</name>
</gene>
<dbReference type="Gene3D" id="3.40.50.980">
    <property type="match status" value="2"/>
</dbReference>
<accession>A0A1V0TYJ5</accession>
<feature type="compositionally biased region" description="Basic and acidic residues" evidence="4">
    <location>
        <begin position="546"/>
        <end position="557"/>
    </location>
</feature>
<dbReference type="SUPFAM" id="SSF56801">
    <property type="entry name" value="Acetyl-CoA synthetase-like"/>
    <property type="match status" value="1"/>
</dbReference>
<dbReference type="GO" id="GO:0044550">
    <property type="term" value="P:secondary metabolite biosynthetic process"/>
    <property type="evidence" value="ECO:0007669"/>
    <property type="project" value="TreeGrafter"/>
</dbReference>
<dbReference type="InterPro" id="IPR045851">
    <property type="entry name" value="AMP-bd_C_sf"/>
</dbReference>
<dbReference type="CDD" id="cd05930">
    <property type="entry name" value="A_NRPS"/>
    <property type="match status" value="1"/>
</dbReference>
<evidence type="ECO:0000313" key="6">
    <source>
        <dbReference type="EMBL" id="ARF58049.1"/>
    </source>
</evidence>
<dbReference type="GO" id="GO:0043041">
    <property type="term" value="P:amino acid activation for nonribosomal peptide biosynthetic process"/>
    <property type="evidence" value="ECO:0007669"/>
    <property type="project" value="TreeGrafter"/>
</dbReference>
<dbReference type="EMBL" id="CP020569">
    <property type="protein sequence ID" value="ARF58049.1"/>
    <property type="molecule type" value="Genomic_DNA"/>
</dbReference>
<dbReference type="PANTHER" id="PTHR45527:SF1">
    <property type="entry name" value="FATTY ACID SYNTHASE"/>
    <property type="match status" value="1"/>
</dbReference>
<dbReference type="SUPFAM" id="SSF47336">
    <property type="entry name" value="ACP-like"/>
    <property type="match status" value="1"/>
</dbReference>
<evidence type="ECO:0000313" key="7">
    <source>
        <dbReference type="Proteomes" id="UP000192726"/>
    </source>
</evidence>
<sequence length="646" mass="69314">MYTLNRPSAATPPPSCTGNCGRAKGRCGPSAHAAAGFCSGKAMSESMEATDRLNGHSENAASPPVAALVPDRVARWAAERPWQPAVVSDSETVTYGELIERATSLAGRMRKAGVGRDIPVALWLERSVDLVSASLAAMVAGGAYLILDTDQPHARLSALLEDSRAPVLVTSRDVPEGLARHDVAVIDVRNASAHSSACAKNPLPELSDLCYVNYTSGSSGGPKGVAIQHDGLANLVTWYESTYRVAPGDHMTQLARPSFDAYALEVWPCLASGATLHLGDATLNGSPIALQKWLADHRITICFLPTPLAEELLELSWPAGTTLRALLTGGDRLHRHPQGNLPFHLYNNYGPTEVTVVGTWCEVEPELASGDAAPPIGRPLPHMWAHILDAERQPVPQGEAGELYIGGVGVARGYLGRPDLTADQFFDDPSQPGERMYRTGDLVRERPDGQMDFLGRADEQIALHGFRIEPGEVEAALRRHPGVRDAVVVLADGGASPELVGYVVSDGSGEAADLEDVADFVTQSLPHYMVPATLRSIEMLPLTPRGKVDRRELERRQASPAPSGIGTRTEQEADAPRTTTEKLLARLWSEVLGVDTVRRQDSFFDLGGDSLLATRLARKAAGHGLHLGAADVFDHEQLHELARSLE</sequence>
<dbReference type="STRING" id="553510.B1H19_31150"/>
<keyword evidence="2" id="KW-0596">Phosphopantetheine</keyword>
<dbReference type="Gene3D" id="1.10.1200.10">
    <property type="entry name" value="ACP-like"/>
    <property type="match status" value="1"/>
</dbReference>
<dbReference type="InterPro" id="IPR000873">
    <property type="entry name" value="AMP-dep_synth/lig_dom"/>
</dbReference>
<dbReference type="FunFam" id="2.30.38.10:FF:000001">
    <property type="entry name" value="Non-ribosomal peptide synthetase PvdI"/>
    <property type="match status" value="1"/>
</dbReference>
<dbReference type="GO" id="GO:0005737">
    <property type="term" value="C:cytoplasm"/>
    <property type="evidence" value="ECO:0007669"/>
    <property type="project" value="TreeGrafter"/>
</dbReference>
<dbReference type="Proteomes" id="UP000192726">
    <property type="component" value="Chromosome"/>
</dbReference>
<feature type="compositionally biased region" description="Basic and acidic residues" evidence="4">
    <location>
        <begin position="569"/>
        <end position="578"/>
    </location>
</feature>
<evidence type="ECO:0000256" key="2">
    <source>
        <dbReference type="ARBA" id="ARBA00022450"/>
    </source>
</evidence>
<dbReference type="GO" id="GO:0031177">
    <property type="term" value="F:phosphopantetheine binding"/>
    <property type="evidence" value="ECO:0007669"/>
    <property type="project" value="TreeGrafter"/>
</dbReference>
<dbReference type="InterPro" id="IPR025110">
    <property type="entry name" value="AMP-bd_C"/>
</dbReference>
<name>A0A1V0TYJ5_9ACTN</name>
<proteinExistence type="predicted"/>
<dbReference type="Gene3D" id="2.30.38.10">
    <property type="entry name" value="Luciferase, Domain 3"/>
    <property type="match status" value="1"/>
</dbReference>